<dbReference type="Gene3D" id="2.70.170.10">
    <property type="entry name" value="Neurotransmitter-gated ion-channel ligand-binding domain"/>
    <property type="match status" value="1"/>
</dbReference>
<dbReference type="Proteomes" id="UP000242913">
    <property type="component" value="Unassembled WGS sequence"/>
</dbReference>
<dbReference type="EMBL" id="KZ270047">
    <property type="protein sequence ID" value="OZC07020.1"/>
    <property type="molecule type" value="Genomic_DNA"/>
</dbReference>
<evidence type="ECO:0000313" key="5">
    <source>
        <dbReference type="Proteomes" id="UP000242913"/>
    </source>
</evidence>
<dbReference type="PANTHER" id="PTHR18945">
    <property type="entry name" value="NEUROTRANSMITTER GATED ION CHANNEL"/>
    <property type="match status" value="1"/>
</dbReference>
<evidence type="ECO:0000313" key="4">
    <source>
        <dbReference type="EMBL" id="OZC07020.1"/>
    </source>
</evidence>
<dbReference type="FunFam" id="1.20.58.390:FF:000043">
    <property type="entry name" value="AcetylCholine Receptor"/>
    <property type="match status" value="1"/>
</dbReference>
<dbReference type="SUPFAM" id="SSF90112">
    <property type="entry name" value="Neurotransmitter-gated ion-channel transmembrane pore"/>
    <property type="match status" value="1"/>
</dbReference>
<dbReference type="InterPro" id="IPR038050">
    <property type="entry name" value="Neuro_actylchol_rec"/>
</dbReference>
<protein>
    <submittedName>
        <fullName evidence="4">Neurotransmitter-gated ion-channel transmembrane region</fullName>
    </submittedName>
</protein>
<dbReference type="GO" id="GO:0005230">
    <property type="term" value="F:extracellular ligand-gated monoatomic ion channel activity"/>
    <property type="evidence" value="ECO:0007669"/>
    <property type="project" value="InterPro"/>
</dbReference>
<dbReference type="InterPro" id="IPR006029">
    <property type="entry name" value="Neurotrans-gated_channel_TM"/>
</dbReference>
<keyword evidence="2" id="KW-0472">Membrane</keyword>
<feature type="domain" description="Neurotransmitter-gated ion-channel transmembrane" evidence="3">
    <location>
        <begin position="86"/>
        <end position="249"/>
    </location>
</feature>
<feature type="transmembrane region" description="Helical" evidence="2">
    <location>
        <begin position="111"/>
        <end position="129"/>
    </location>
</feature>
<sequence>MNLKHSGHLQQKKLQRIYDQSQLDVQIMERYDGKNPFTRDSFIENGEWEIVANRTRKILRGQQTTFSTIVFELHLRRRVLYFIYNIIIPCFMLSMLTMMQFLLPCDSGEKITLGLTVLLAYSVFSFNIAENMPETSDVIPLIAIYLMGIMAISGLSVCLSVIVLNMRHSAERNCRPPYWLNFFANRILGQLFGTTISETRRKLHDLNTMERIENEIDHDELVEEWNRISIEKEVMYYLMKHHSSLKSSDNRKA</sequence>
<gene>
    <name evidence="4" type="ORF">X798_05996</name>
</gene>
<name>A0A238BQS5_9BILA</name>
<keyword evidence="5" id="KW-1185">Reference proteome</keyword>
<dbReference type="Gene3D" id="1.20.58.390">
    <property type="entry name" value="Neurotransmitter-gated ion-channel transmembrane domain"/>
    <property type="match status" value="1"/>
</dbReference>
<dbReference type="GO" id="GO:0016020">
    <property type="term" value="C:membrane"/>
    <property type="evidence" value="ECO:0007669"/>
    <property type="project" value="UniProtKB-SubCell"/>
</dbReference>
<feature type="transmembrane region" description="Helical" evidence="2">
    <location>
        <begin position="79"/>
        <end position="99"/>
    </location>
</feature>
<dbReference type="InterPro" id="IPR006201">
    <property type="entry name" value="Neur_channel"/>
</dbReference>
<evidence type="ECO:0000256" key="2">
    <source>
        <dbReference type="SAM" id="Phobius"/>
    </source>
</evidence>
<dbReference type="InterPro" id="IPR036734">
    <property type="entry name" value="Neur_chan_lig-bd_sf"/>
</dbReference>
<dbReference type="GO" id="GO:0004888">
    <property type="term" value="F:transmembrane signaling receptor activity"/>
    <property type="evidence" value="ECO:0007669"/>
    <property type="project" value="InterPro"/>
</dbReference>
<keyword evidence="2" id="KW-1133">Transmembrane helix</keyword>
<dbReference type="Pfam" id="PF02932">
    <property type="entry name" value="Neur_chan_memb"/>
    <property type="match status" value="1"/>
</dbReference>
<dbReference type="AlphaFoldDB" id="A0A238BQS5"/>
<evidence type="ECO:0000259" key="3">
    <source>
        <dbReference type="Pfam" id="PF02932"/>
    </source>
</evidence>
<reference evidence="4 5" key="1">
    <citation type="submission" date="2015-12" db="EMBL/GenBank/DDBJ databases">
        <title>Draft genome of the nematode, Onchocerca flexuosa.</title>
        <authorList>
            <person name="Mitreva M."/>
        </authorList>
    </citation>
    <scope>NUCLEOTIDE SEQUENCE [LARGE SCALE GENOMIC DNA]</scope>
    <source>
        <strain evidence="4">Red Deer</strain>
    </source>
</reference>
<feature type="transmembrane region" description="Helical" evidence="2">
    <location>
        <begin position="141"/>
        <end position="165"/>
    </location>
</feature>
<proteinExistence type="predicted"/>
<evidence type="ECO:0000256" key="1">
    <source>
        <dbReference type="ARBA" id="ARBA00004141"/>
    </source>
</evidence>
<dbReference type="CDD" id="cd19051">
    <property type="entry name" value="LGIC_TM_cation"/>
    <property type="match status" value="1"/>
</dbReference>
<dbReference type="InterPro" id="IPR036719">
    <property type="entry name" value="Neuro-gated_channel_TM_sf"/>
</dbReference>
<comment type="subcellular location">
    <subcellularLocation>
        <location evidence="1">Membrane</location>
        <topology evidence="1">Multi-pass membrane protein</topology>
    </subcellularLocation>
</comment>
<keyword evidence="2 4" id="KW-0812">Transmembrane</keyword>
<dbReference type="OrthoDB" id="5975154at2759"/>
<accession>A0A238BQS5</accession>
<organism evidence="4 5">
    <name type="scientific">Onchocerca flexuosa</name>
    <dbReference type="NCBI Taxonomy" id="387005"/>
    <lineage>
        <taxon>Eukaryota</taxon>
        <taxon>Metazoa</taxon>
        <taxon>Ecdysozoa</taxon>
        <taxon>Nematoda</taxon>
        <taxon>Chromadorea</taxon>
        <taxon>Rhabditida</taxon>
        <taxon>Spirurina</taxon>
        <taxon>Spiruromorpha</taxon>
        <taxon>Filarioidea</taxon>
        <taxon>Onchocercidae</taxon>
        <taxon>Onchocerca</taxon>
    </lineage>
</organism>